<organism evidence="1">
    <name type="scientific">hydrothermal vent metagenome</name>
    <dbReference type="NCBI Taxonomy" id="652676"/>
    <lineage>
        <taxon>unclassified sequences</taxon>
        <taxon>metagenomes</taxon>
        <taxon>ecological metagenomes</taxon>
    </lineage>
</organism>
<name>A0A3B1BV28_9ZZZZ</name>
<proteinExistence type="predicted"/>
<gene>
    <name evidence="1" type="ORF">MNBD_NITROSPINAE02-82</name>
</gene>
<dbReference type="EMBL" id="UOGE01000003">
    <property type="protein sequence ID" value="VAX16093.1"/>
    <property type="molecule type" value="Genomic_DNA"/>
</dbReference>
<dbReference type="AlphaFoldDB" id="A0A3B1BV28"/>
<accession>A0A3B1BV28</accession>
<reference evidence="1" key="1">
    <citation type="submission" date="2018-06" db="EMBL/GenBank/DDBJ databases">
        <authorList>
            <person name="Zhirakovskaya E."/>
        </authorList>
    </citation>
    <scope>NUCLEOTIDE SEQUENCE</scope>
</reference>
<sequence>MRVGLFVFTILLAAVPGVSVANICWLEEPCDDCILVNGDTLVSNTSPVKNCKTVQVIKGGINLGSLNKSGSPKFYSSIKKGTTIRLDVVEKKNFVVAAYEMFIWIAKGAPKVNRAGMSLSENHGLPSFPNGRILLVVDEIILATDTAKGLVTKFTLHGKKSRKSLASRIDRKNKSIHIPAGEFSPGGRYVWRAVIGGDNYSGKFSVVKAKVKMRFDDALQESLKGSRNNESTRYLISAILANKKGYPFDVAQAIDASRRAKAKGR</sequence>
<protein>
    <submittedName>
        <fullName evidence="1">Uncharacterized protein</fullName>
    </submittedName>
</protein>
<evidence type="ECO:0000313" key="1">
    <source>
        <dbReference type="EMBL" id="VAX16093.1"/>
    </source>
</evidence>